<accession>A0ABT0PR15</accession>
<comment type="similarity">
    <text evidence="2">Belongs to the hyi family.</text>
</comment>
<dbReference type="InterPro" id="IPR050417">
    <property type="entry name" value="Sugar_Epim/Isomerase"/>
</dbReference>
<dbReference type="EMBL" id="JAMFMA010000002">
    <property type="protein sequence ID" value="MCL6273799.1"/>
    <property type="molecule type" value="Genomic_DNA"/>
</dbReference>
<evidence type="ECO:0000256" key="1">
    <source>
        <dbReference type="ARBA" id="ARBA00023235"/>
    </source>
</evidence>
<sequence length="304" mass="33970">MKRRSFINRSVLAGTALGISPSMFGKSTMGTAYKFNLKYAPHLGMFKHLAGEDPIDQLNFMADQGFTAFEDNGMKSRPLELQEKMASTMAKRGIEMGVFVAHEIYWKEPNLASGDKEKRSEFLSQIASSVEVAKRVNAKWMTVVPGHVDLRQNMGYQTAHVIESLNRASEILEPHGLVMVLEPLNFRNHPGLFLSESPQAFEICKAVDSPSCKILFDIYHQQIQEGNLIPNIEACWDEIAYFQIGDNPGRNEPTSGEINYKNVFKFIHNKGFDGILGMEHGNSKEGASGEQAVIQAYKASDDFL</sequence>
<feature type="domain" description="Xylose isomerase-like TIM barrel" evidence="3">
    <location>
        <begin position="60"/>
        <end position="290"/>
    </location>
</feature>
<dbReference type="InterPro" id="IPR036237">
    <property type="entry name" value="Xyl_isomerase-like_sf"/>
</dbReference>
<dbReference type="InterPro" id="IPR026040">
    <property type="entry name" value="HyI-like"/>
</dbReference>
<dbReference type="InterPro" id="IPR013022">
    <property type="entry name" value="Xyl_isomerase-like_TIM-brl"/>
</dbReference>
<dbReference type="SUPFAM" id="SSF51658">
    <property type="entry name" value="Xylose isomerase-like"/>
    <property type="match status" value="1"/>
</dbReference>
<evidence type="ECO:0000313" key="5">
    <source>
        <dbReference type="Proteomes" id="UP001203607"/>
    </source>
</evidence>
<dbReference type="Gene3D" id="3.20.20.150">
    <property type="entry name" value="Divalent-metal-dependent TIM barrel enzymes"/>
    <property type="match status" value="1"/>
</dbReference>
<evidence type="ECO:0000259" key="3">
    <source>
        <dbReference type="Pfam" id="PF01261"/>
    </source>
</evidence>
<evidence type="ECO:0000313" key="4">
    <source>
        <dbReference type="EMBL" id="MCL6273799.1"/>
    </source>
</evidence>
<comment type="caution">
    <text evidence="4">The sequence shown here is derived from an EMBL/GenBank/DDBJ whole genome shotgun (WGS) entry which is preliminary data.</text>
</comment>
<dbReference type="PANTHER" id="PTHR43489:SF3">
    <property type="entry name" value="XYLOSE ISOMERASE DOMAIN PROTEIN TIM BARREL"/>
    <property type="match status" value="1"/>
</dbReference>
<dbReference type="Proteomes" id="UP001203607">
    <property type="component" value="Unassembled WGS sequence"/>
</dbReference>
<dbReference type="Pfam" id="PF01261">
    <property type="entry name" value="AP_endonuc_2"/>
    <property type="match status" value="1"/>
</dbReference>
<evidence type="ECO:0000256" key="2">
    <source>
        <dbReference type="PIRNR" id="PIRNR006241"/>
    </source>
</evidence>
<dbReference type="PIRSF" id="PIRSF006241">
    <property type="entry name" value="HyI"/>
    <property type="match status" value="1"/>
</dbReference>
<keyword evidence="1 2" id="KW-0413">Isomerase</keyword>
<name>A0ABT0PR15_9FLAO</name>
<reference evidence="4 5" key="1">
    <citation type="submission" date="2022-05" db="EMBL/GenBank/DDBJ databases">
        <authorList>
            <person name="Park J.-S."/>
        </authorList>
    </citation>
    <scope>NUCLEOTIDE SEQUENCE [LARGE SCALE GENOMIC DNA]</scope>
    <source>
        <strain evidence="4 5">2012CJ35-5</strain>
    </source>
</reference>
<organism evidence="4 5">
    <name type="scientific">Flagellimonas spongiicola</name>
    <dbReference type="NCBI Taxonomy" id="2942208"/>
    <lineage>
        <taxon>Bacteria</taxon>
        <taxon>Pseudomonadati</taxon>
        <taxon>Bacteroidota</taxon>
        <taxon>Flavobacteriia</taxon>
        <taxon>Flavobacteriales</taxon>
        <taxon>Flavobacteriaceae</taxon>
        <taxon>Flagellimonas</taxon>
    </lineage>
</organism>
<gene>
    <name evidence="4" type="ORF">M3P19_07255</name>
</gene>
<keyword evidence="5" id="KW-1185">Reference proteome</keyword>
<protein>
    <submittedName>
        <fullName evidence="4">TIM barrel protein</fullName>
    </submittedName>
</protein>
<dbReference type="PANTHER" id="PTHR43489">
    <property type="entry name" value="ISOMERASE"/>
    <property type="match status" value="1"/>
</dbReference>
<dbReference type="RefSeq" id="WP_249656990.1">
    <property type="nucleotide sequence ID" value="NZ_JAMFMA010000002.1"/>
</dbReference>
<proteinExistence type="inferred from homology"/>